<dbReference type="InterPro" id="IPR042231">
    <property type="entry name" value="Cho/carn_acyl_trans_2"/>
</dbReference>
<dbReference type="Gene3D" id="3.30.559.70">
    <property type="entry name" value="Choline/Carnitine o-acyltransferase, domain 2"/>
    <property type="match status" value="1"/>
</dbReference>
<dbReference type="AlphaFoldDB" id="A0A4T0FKX6"/>
<feature type="domain" description="Choline/carnitine acyltransferase" evidence="5">
    <location>
        <begin position="42"/>
        <end position="607"/>
    </location>
</feature>
<organism evidence="6 7">
    <name type="scientific">Wallemia hederae</name>
    <dbReference type="NCBI Taxonomy" id="1540922"/>
    <lineage>
        <taxon>Eukaryota</taxon>
        <taxon>Fungi</taxon>
        <taxon>Dikarya</taxon>
        <taxon>Basidiomycota</taxon>
        <taxon>Wallemiomycotina</taxon>
        <taxon>Wallemiomycetes</taxon>
        <taxon>Wallemiales</taxon>
        <taxon>Wallemiaceae</taxon>
        <taxon>Wallemia</taxon>
    </lineage>
</organism>
<proteinExistence type="inferred from homology"/>
<dbReference type="PANTHER" id="PTHR22589:SF103">
    <property type="entry name" value="CARNITINE O-ACETYL-TRANSFERASE, ISOFORM A-RELATED"/>
    <property type="match status" value="1"/>
</dbReference>
<dbReference type="InterPro" id="IPR000542">
    <property type="entry name" value="Carn_acyl_trans"/>
</dbReference>
<keyword evidence="3" id="KW-0012">Acyltransferase</keyword>
<dbReference type="SUPFAM" id="SSF52777">
    <property type="entry name" value="CoA-dependent acyltransferases"/>
    <property type="match status" value="2"/>
</dbReference>
<dbReference type="InterPro" id="IPR023213">
    <property type="entry name" value="CAT-like_dom_sf"/>
</dbReference>
<comment type="similarity">
    <text evidence="1">Belongs to the carnitine/choline acetyltransferase family.</text>
</comment>
<dbReference type="InterPro" id="IPR039551">
    <property type="entry name" value="Cho/carn_acyl_trans"/>
</dbReference>
<evidence type="ECO:0000256" key="2">
    <source>
        <dbReference type="ARBA" id="ARBA00022679"/>
    </source>
</evidence>
<evidence type="ECO:0000256" key="3">
    <source>
        <dbReference type="ARBA" id="ARBA00023315"/>
    </source>
</evidence>
<reference evidence="6 7" key="1">
    <citation type="submission" date="2019-03" db="EMBL/GenBank/DDBJ databases">
        <title>Sequencing 23 genomes of Wallemia ichthyophaga.</title>
        <authorList>
            <person name="Gostincar C."/>
        </authorList>
    </citation>
    <scope>NUCLEOTIDE SEQUENCE [LARGE SCALE GENOMIC DNA]</scope>
    <source>
        <strain evidence="6 7">EXF-5753</strain>
    </source>
</reference>
<dbReference type="GO" id="GO:0005777">
    <property type="term" value="C:peroxisome"/>
    <property type="evidence" value="ECO:0007669"/>
    <property type="project" value="TreeGrafter"/>
</dbReference>
<dbReference type="OrthoDB" id="240216at2759"/>
<gene>
    <name evidence="6" type="ORF">E3P99_02438</name>
</gene>
<dbReference type="Proteomes" id="UP000310189">
    <property type="component" value="Unassembled WGS sequence"/>
</dbReference>
<feature type="active site" description="Proton acceptor" evidence="4">
    <location>
        <position position="345"/>
    </location>
</feature>
<dbReference type="Pfam" id="PF00755">
    <property type="entry name" value="Carn_acyltransf"/>
    <property type="match status" value="1"/>
</dbReference>
<dbReference type="GO" id="GO:0004092">
    <property type="term" value="F:carnitine O-acetyltransferase activity"/>
    <property type="evidence" value="ECO:0007669"/>
    <property type="project" value="TreeGrafter"/>
</dbReference>
<evidence type="ECO:0000256" key="4">
    <source>
        <dbReference type="PIRSR" id="PIRSR600542-1"/>
    </source>
</evidence>
<dbReference type="PANTHER" id="PTHR22589">
    <property type="entry name" value="CARNITINE O-ACYLTRANSFERASE"/>
    <property type="match status" value="1"/>
</dbReference>
<dbReference type="Gene3D" id="3.30.559.10">
    <property type="entry name" value="Chloramphenicol acetyltransferase-like domain"/>
    <property type="match status" value="1"/>
</dbReference>
<keyword evidence="7" id="KW-1185">Reference proteome</keyword>
<evidence type="ECO:0000259" key="5">
    <source>
        <dbReference type="Pfam" id="PF00755"/>
    </source>
</evidence>
<evidence type="ECO:0000313" key="6">
    <source>
        <dbReference type="EMBL" id="TIA88730.1"/>
    </source>
</evidence>
<sequence length="651" mass="71986">MNLKPSGSVYAALRRPADAARPAIWKSLAPYISNHDLNLPKLPVPSLNSTAEQLLKSVKALSNDVNKVHDLERKVQAFLEKEGPALQQRLVARSKDPEHVNWLETYWDDAAYMSYRDSVVVNVSYFYGFAQTKETLSLPQYAARVAHYALQFRKLLYDGQLEPDAIGKDKSPICMNSYRFLFDACRIPAKPSDYVSVQRQDIGHIAVVYKGNWWSIPSTSNDGTPHSISELEQKIDYILKHSDGEGHVGLLTTRNRDKWADDRSALLQIDSGNAESLAAIESAAIVVALDGSQALNNPVDKSKHLWHAGTAGKFSNNRFVDKPLQFICWQDEISNKADGGFMGEHSCADGTQPQRICDYVMENIQKATPLANELLDQDTINTERKDTHTPIPLTFNLSGLDSSVNEAWKEIKDLTESQALGYVLTDYGKGAIKKAGFSPDAWTQMIIQLAYSRLAAREGGDALPAPTYEAAMTRSFANGRTECVRSATADSAAFTSAMNNPSATADERKRALGIAAKTHIENMKLAGAAQGCDRHLFGLKKSLLPSEPVPEMFSDELFTKSATWTLSTSQISSKYFDTYGWGEVVPNGFGVAYAIFEDYLQFTVTNQSAYGTAEDKNGKGKERNDAFLKDLVQAANDTVSLFKLDQRQSKL</sequence>
<comment type="caution">
    <text evidence="6">The sequence shown here is derived from an EMBL/GenBank/DDBJ whole genome shotgun (WGS) entry which is preliminary data.</text>
</comment>
<dbReference type="EMBL" id="SPNW01000034">
    <property type="protein sequence ID" value="TIA88730.1"/>
    <property type="molecule type" value="Genomic_DNA"/>
</dbReference>
<name>A0A4T0FKX6_9BASI</name>
<evidence type="ECO:0000256" key="1">
    <source>
        <dbReference type="ARBA" id="ARBA00005232"/>
    </source>
</evidence>
<dbReference type="PROSITE" id="PS00439">
    <property type="entry name" value="ACYLTRANSF_C_1"/>
    <property type="match status" value="1"/>
</dbReference>
<dbReference type="GO" id="GO:0005739">
    <property type="term" value="C:mitochondrion"/>
    <property type="evidence" value="ECO:0007669"/>
    <property type="project" value="TreeGrafter"/>
</dbReference>
<keyword evidence="2" id="KW-0808">Transferase</keyword>
<dbReference type="GO" id="GO:0009437">
    <property type="term" value="P:carnitine metabolic process"/>
    <property type="evidence" value="ECO:0007669"/>
    <property type="project" value="TreeGrafter"/>
</dbReference>
<accession>A0A4T0FKX6</accession>
<evidence type="ECO:0000313" key="7">
    <source>
        <dbReference type="Proteomes" id="UP000310189"/>
    </source>
</evidence>
<protein>
    <recommendedName>
        <fullName evidence="5">Choline/carnitine acyltransferase domain-containing protein</fullName>
    </recommendedName>
</protein>